<sequence>MSTITKEWLQQKIAEMEARRDDPWLGLSGDESNMLEALCIALASLEAEAVADVVAWSSPNEERTCDIRLRRHDITAGPLYTAPPVPVAVPDMAIPQSMRAMFCQLDDSECAIAADVWNACCAAMLHGADGNSQVMNDYPETLPCPVQLEPGLKLGKGVPTKILLEALQSRANYSAEIEVIKEVCGDIKNGDFLAAAKINGSSELVTTAYKLPVGWVAVPVEPTEDMIVNGFESEPDESFSDEKEWEAYDAMSGCQQAAHRAKLCWAAMIAAAPKLE</sequence>
<protein>
    <recommendedName>
        <fullName evidence="3">Eaa protein</fullName>
    </recommendedName>
</protein>
<proteinExistence type="predicted"/>
<gene>
    <name evidence="1" type="ORF">EKN94_04180</name>
</gene>
<evidence type="ECO:0008006" key="3">
    <source>
        <dbReference type="Google" id="ProtNLM"/>
    </source>
</evidence>
<dbReference type="EMBL" id="RXRX01000002">
    <property type="protein sequence ID" value="RTN26270.1"/>
    <property type="molecule type" value="Genomic_DNA"/>
</dbReference>
<keyword evidence="2" id="KW-1185">Reference proteome</keyword>
<dbReference type="Proteomes" id="UP000278241">
    <property type="component" value="Unassembled WGS sequence"/>
</dbReference>
<organism evidence="1 2">
    <name type="scientific">Enterobacter quasimori</name>
    <dbReference type="NCBI Taxonomy" id="2838947"/>
    <lineage>
        <taxon>Bacteria</taxon>
        <taxon>Pseudomonadati</taxon>
        <taxon>Pseudomonadota</taxon>
        <taxon>Gammaproteobacteria</taxon>
        <taxon>Enterobacterales</taxon>
        <taxon>Enterobacteriaceae</taxon>
        <taxon>Enterobacter</taxon>
    </lineage>
</organism>
<dbReference type="RefSeq" id="WP_126544034.1">
    <property type="nucleotide sequence ID" value="NZ_RXRX01000002.1"/>
</dbReference>
<reference evidence="1 2" key="1">
    <citation type="submission" date="2018-12" db="EMBL/GenBank/DDBJ databases">
        <title>The Batch Genome Submission of Enterobacter spp. strains.</title>
        <authorList>
            <person name="Wei L."/>
            <person name="Wu W."/>
            <person name="Lin J."/>
            <person name="Zhang X."/>
            <person name="Feng Y."/>
            <person name="Zong Z."/>
        </authorList>
    </citation>
    <scope>NUCLEOTIDE SEQUENCE [LARGE SCALE GENOMIC DNA]</scope>
    <source>
        <strain evidence="1 2">WCHEM090044</strain>
    </source>
</reference>
<comment type="caution">
    <text evidence="1">The sequence shown here is derived from an EMBL/GenBank/DDBJ whole genome shotgun (WGS) entry which is preliminary data.</text>
</comment>
<accession>A0ABY0AWY3</accession>
<evidence type="ECO:0000313" key="1">
    <source>
        <dbReference type="EMBL" id="RTN26270.1"/>
    </source>
</evidence>
<name>A0ABY0AWY3_9ENTR</name>
<evidence type="ECO:0000313" key="2">
    <source>
        <dbReference type="Proteomes" id="UP000278241"/>
    </source>
</evidence>